<dbReference type="Proteomes" id="UP000494109">
    <property type="component" value="Unassembled WGS sequence"/>
</dbReference>
<evidence type="ECO:0008006" key="3">
    <source>
        <dbReference type="Google" id="ProtNLM"/>
    </source>
</evidence>
<proteinExistence type="predicted"/>
<name>A0A6P2YUU9_9BURK</name>
<reference evidence="1 2" key="1">
    <citation type="submission" date="2019-09" db="EMBL/GenBank/DDBJ databases">
        <authorList>
            <person name="Depoorter E."/>
        </authorList>
    </citation>
    <scope>NUCLEOTIDE SEQUENCE [LARGE SCALE GENOMIC DNA]</scope>
    <source>
        <strain evidence="1">R-71033</strain>
    </source>
</reference>
<organism evidence="1 2">
    <name type="scientific">Burkholderia contaminans</name>
    <dbReference type="NCBI Taxonomy" id="488447"/>
    <lineage>
        <taxon>Bacteria</taxon>
        <taxon>Pseudomonadati</taxon>
        <taxon>Pseudomonadota</taxon>
        <taxon>Betaproteobacteria</taxon>
        <taxon>Burkholderiales</taxon>
        <taxon>Burkholderiaceae</taxon>
        <taxon>Burkholderia</taxon>
        <taxon>Burkholderia cepacia complex</taxon>
    </lineage>
</organism>
<gene>
    <name evidence="1" type="ORF">BCO71033_03531</name>
</gene>
<evidence type="ECO:0000313" key="1">
    <source>
        <dbReference type="EMBL" id="VWD26142.1"/>
    </source>
</evidence>
<evidence type="ECO:0000313" key="2">
    <source>
        <dbReference type="Proteomes" id="UP000494109"/>
    </source>
</evidence>
<dbReference type="RefSeq" id="WP_174945685.1">
    <property type="nucleotide sequence ID" value="NZ_CABVQS010000014.1"/>
</dbReference>
<accession>A0A6P2YUU9</accession>
<dbReference type="AlphaFoldDB" id="A0A6P2YUU9"/>
<sequence>MELSAKIKNASVVERRIGKLVPNARSALVQRVQRLVIALQTHVVADKLSGQVLNVRTGRLRRSVNQAVTTTDTTITGVVSTPVEYAPPHEYGFLGVVTVKEHLRQVTQAFGKPLKQPVTATVREHPMHMHFPPTSFLRSALKDMHDEILEEIQQAVSEGVNK</sequence>
<protein>
    <recommendedName>
        <fullName evidence="3">HK97 gp10 family phage protein</fullName>
    </recommendedName>
</protein>
<dbReference type="EMBL" id="CABVQS010000014">
    <property type="protein sequence ID" value="VWD26142.1"/>
    <property type="molecule type" value="Genomic_DNA"/>
</dbReference>